<keyword evidence="3" id="KW-0813">Transport</keyword>
<evidence type="ECO:0000256" key="2">
    <source>
        <dbReference type="ARBA" id="ARBA00007613"/>
    </source>
</evidence>
<evidence type="ECO:0000256" key="4">
    <source>
        <dbReference type="ARBA" id="ARBA00022452"/>
    </source>
</evidence>
<evidence type="ECO:0000256" key="6">
    <source>
        <dbReference type="ARBA" id="ARBA00023136"/>
    </source>
</evidence>
<dbReference type="PANTHER" id="PTHR30026:SF20">
    <property type="entry name" value="OUTER MEMBRANE PROTEIN TOLC"/>
    <property type="match status" value="1"/>
</dbReference>
<dbReference type="PANTHER" id="PTHR30026">
    <property type="entry name" value="OUTER MEMBRANE PROTEIN TOLC"/>
    <property type="match status" value="1"/>
</dbReference>
<evidence type="ECO:0000256" key="1">
    <source>
        <dbReference type="ARBA" id="ARBA00004442"/>
    </source>
</evidence>
<dbReference type="Gene3D" id="1.20.1600.10">
    <property type="entry name" value="Outer membrane efflux proteins (OEP)"/>
    <property type="match status" value="1"/>
</dbReference>
<dbReference type="InterPro" id="IPR003423">
    <property type="entry name" value="OMP_efflux"/>
</dbReference>
<comment type="similarity">
    <text evidence="2">Belongs to the outer membrane factor (OMF) (TC 1.B.17) family.</text>
</comment>
<keyword evidence="8" id="KW-0732">Signal</keyword>
<dbReference type="GO" id="GO:0009279">
    <property type="term" value="C:cell outer membrane"/>
    <property type="evidence" value="ECO:0007669"/>
    <property type="project" value="UniProtKB-SubCell"/>
</dbReference>
<proteinExistence type="inferred from homology"/>
<gene>
    <name evidence="9" type="ORF">PDESU_00208</name>
</gene>
<reference evidence="9 10" key="1">
    <citation type="submission" date="2019-04" db="EMBL/GenBank/DDBJ databases">
        <authorList>
            <person name="Van Vliet M D."/>
        </authorList>
    </citation>
    <scope>NUCLEOTIDE SEQUENCE [LARGE SCALE GENOMIC DNA]</scope>
    <source>
        <strain evidence="9 10">F1</strain>
    </source>
</reference>
<feature type="signal peptide" evidence="8">
    <location>
        <begin position="1"/>
        <end position="18"/>
    </location>
</feature>
<evidence type="ECO:0000256" key="5">
    <source>
        <dbReference type="ARBA" id="ARBA00022692"/>
    </source>
</evidence>
<dbReference type="Proteomes" id="UP000366872">
    <property type="component" value="Unassembled WGS sequence"/>
</dbReference>
<dbReference type="SUPFAM" id="SSF56954">
    <property type="entry name" value="Outer membrane efflux proteins (OEP)"/>
    <property type="match status" value="1"/>
</dbReference>
<keyword evidence="7" id="KW-0998">Cell outer membrane</keyword>
<dbReference type="RefSeq" id="WP_136077405.1">
    <property type="nucleotide sequence ID" value="NZ_CAAHFG010000001.1"/>
</dbReference>
<dbReference type="GO" id="GO:0015562">
    <property type="term" value="F:efflux transmembrane transporter activity"/>
    <property type="evidence" value="ECO:0007669"/>
    <property type="project" value="InterPro"/>
</dbReference>
<keyword evidence="4" id="KW-1134">Transmembrane beta strand</keyword>
<keyword evidence="6" id="KW-0472">Membrane</keyword>
<dbReference type="GO" id="GO:1990281">
    <property type="term" value="C:efflux pump complex"/>
    <property type="evidence" value="ECO:0007669"/>
    <property type="project" value="TreeGrafter"/>
</dbReference>
<sequence>MKNALFSLILACSAAAYAETLLIDLPTALRLADEKNTELAIEVQRVARAELDQSAAWYQWIPTLRIGAGYAWQDGAVQETSGNVMDVERNARYYGMGGMTQPGLSVGLDLSEAIFAPLAAKQRLHAAELGEESARLRVMLEVASAYYELVRSTREVEVAKLSADHADKLAKQTADFSSSGEGLQADAERAEVESLIQQQKVELAMERTEAAGIKLARLLRLDNPVQLVPADRMIAPLALLDAGADLQSLVAQALDDRPEIGRNHAELAAADARLKQEKFGLFLPKVEVGYSYGNFGGGPGTGNDYDDRRNDLYGVVYWQFDSLGLRNRNNIRKQRAMMEEAKAMQEQTRVDIAAEVRLAHAELNGARRRLDLAKRAVDGARKSYDLNLERVFENQGLPLEALQSIKALAEAEGLYLNVATQYNLAQLRLVSATGKGL</sequence>
<keyword evidence="5" id="KW-0812">Transmembrane</keyword>
<accession>A0A6C2TVP3</accession>
<name>A0A6C2TVP3_PONDE</name>
<organism evidence="9 10">
    <name type="scientific">Pontiella desulfatans</name>
    <dbReference type="NCBI Taxonomy" id="2750659"/>
    <lineage>
        <taxon>Bacteria</taxon>
        <taxon>Pseudomonadati</taxon>
        <taxon>Kiritimatiellota</taxon>
        <taxon>Kiritimatiellia</taxon>
        <taxon>Kiritimatiellales</taxon>
        <taxon>Pontiellaceae</taxon>
        <taxon>Pontiella</taxon>
    </lineage>
</organism>
<evidence type="ECO:0000256" key="7">
    <source>
        <dbReference type="ARBA" id="ARBA00023237"/>
    </source>
</evidence>
<dbReference type="AlphaFoldDB" id="A0A6C2TVP3"/>
<dbReference type="EMBL" id="CAAHFG010000001">
    <property type="protein sequence ID" value="VGO11663.1"/>
    <property type="molecule type" value="Genomic_DNA"/>
</dbReference>
<keyword evidence="10" id="KW-1185">Reference proteome</keyword>
<evidence type="ECO:0008006" key="11">
    <source>
        <dbReference type="Google" id="ProtNLM"/>
    </source>
</evidence>
<protein>
    <recommendedName>
        <fullName evidence="11">Outer membrane efflux protein BepC</fullName>
    </recommendedName>
</protein>
<evidence type="ECO:0000313" key="10">
    <source>
        <dbReference type="Proteomes" id="UP000366872"/>
    </source>
</evidence>
<dbReference type="GO" id="GO:0015288">
    <property type="term" value="F:porin activity"/>
    <property type="evidence" value="ECO:0007669"/>
    <property type="project" value="TreeGrafter"/>
</dbReference>
<evidence type="ECO:0000256" key="3">
    <source>
        <dbReference type="ARBA" id="ARBA00022448"/>
    </source>
</evidence>
<dbReference type="InterPro" id="IPR051906">
    <property type="entry name" value="TolC-like"/>
</dbReference>
<evidence type="ECO:0000313" key="9">
    <source>
        <dbReference type="EMBL" id="VGO11663.1"/>
    </source>
</evidence>
<dbReference type="Pfam" id="PF02321">
    <property type="entry name" value="OEP"/>
    <property type="match status" value="1"/>
</dbReference>
<comment type="subcellular location">
    <subcellularLocation>
        <location evidence="1">Cell outer membrane</location>
    </subcellularLocation>
</comment>
<feature type="chain" id="PRO_5025585887" description="Outer membrane efflux protein BepC" evidence="8">
    <location>
        <begin position="19"/>
        <end position="437"/>
    </location>
</feature>
<evidence type="ECO:0000256" key="8">
    <source>
        <dbReference type="SAM" id="SignalP"/>
    </source>
</evidence>